<evidence type="ECO:0000313" key="1">
    <source>
        <dbReference type="EMBL" id="KDS55650.1"/>
    </source>
</evidence>
<evidence type="ECO:0000313" key="2">
    <source>
        <dbReference type="Proteomes" id="UP000027661"/>
    </source>
</evidence>
<reference evidence="1 2" key="1">
    <citation type="submission" date="2014-04" db="EMBL/GenBank/DDBJ databases">
        <authorList>
            <person name="Sears C."/>
            <person name="Carroll K."/>
            <person name="Sack B.R."/>
            <person name="Qadri F."/>
            <person name="Myers L.L."/>
            <person name="Chung G.-T."/>
            <person name="Escheverria P."/>
            <person name="Fraser C.M."/>
            <person name="Sadzewicz L."/>
            <person name="Shefchek K.A."/>
            <person name="Tallon L."/>
            <person name="Das S.P."/>
            <person name="Daugherty S."/>
            <person name="Mongodin E.F."/>
        </authorList>
    </citation>
    <scope>NUCLEOTIDE SEQUENCE [LARGE SCALE GENOMIC DNA]</scope>
    <source>
        <strain evidence="1 2">3975 RP4</strain>
    </source>
</reference>
<protein>
    <submittedName>
        <fullName evidence="1">Uncharacterized protein</fullName>
    </submittedName>
</protein>
<organism evidence="1 2">
    <name type="scientific">Phocaeicola vulgatus str. 3975 RP4</name>
    <dbReference type="NCBI Taxonomy" id="1339352"/>
    <lineage>
        <taxon>Bacteria</taxon>
        <taxon>Pseudomonadati</taxon>
        <taxon>Bacteroidota</taxon>
        <taxon>Bacteroidia</taxon>
        <taxon>Bacteroidales</taxon>
        <taxon>Bacteroidaceae</taxon>
        <taxon>Phocaeicola</taxon>
    </lineage>
</organism>
<proteinExistence type="predicted"/>
<accession>A0A069SUK5</accession>
<name>A0A069SUK5_PHOVU</name>
<dbReference type="Proteomes" id="UP000027661">
    <property type="component" value="Unassembled WGS sequence"/>
</dbReference>
<dbReference type="AlphaFoldDB" id="A0A069SUK5"/>
<sequence length="38" mass="4367">MGATKKVFFIKVRHIRHSCFQLVDKQMLTSVTDSVTDV</sequence>
<comment type="caution">
    <text evidence="1">The sequence shown here is derived from an EMBL/GenBank/DDBJ whole genome shotgun (WGS) entry which is preliminary data.</text>
</comment>
<dbReference type="EMBL" id="JNHM01000012">
    <property type="protein sequence ID" value="KDS55650.1"/>
    <property type="molecule type" value="Genomic_DNA"/>
</dbReference>
<gene>
    <name evidence="1" type="ORF">M099_0947</name>
</gene>